<dbReference type="PANTHER" id="PTHR47874:SF1">
    <property type="entry name" value="OS05G0407900 PROTEIN"/>
    <property type="match status" value="1"/>
</dbReference>
<protein>
    <recommendedName>
        <fullName evidence="6">Pentatricopeptide repeat-containing protein</fullName>
    </recommendedName>
</protein>
<evidence type="ECO:0000313" key="5">
    <source>
        <dbReference type="Proteomes" id="UP000030645"/>
    </source>
</evidence>
<dbReference type="GO" id="GO:0003729">
    <property type="term" value="F:mRNA binding"/>
    <property type="evidence" value="ECO:0007669"/>
    <property type="project" value="InterPro"/>
</dbReference>
<dbReference type="Gene3D" id="1.25.40.10">
    <property type="entry name" value="Tetratricopeptide repeat domain"/>
    <property type="match status" value="2"/>
</dbReference>
<evidence type="ECO:0000313" key="4">
    <source>
        <dbReference type="EMBL" id="EXC34654.1"/>
    </source>
</evidence>
<keyword evidence="2" id="KW-0677">Repeat</keyword>
<dbReference type="InterPro" id="IPR002885">
    <property type="entry name" value="PPR_rpt"/>
</dbReference>
<dbReference type="Proteomes" id="UP000030645">
    <property type="component" value="Unassembled WGS sequence"/>
</dbReference>
<sequence>MKRAWKVSELARAEIRHGCSSNPRSLTHFLFTLKKSANHGSVRDLNVDADTHSSSSSSFDSSALFSNISRLFTAKSPTTLSETLTEDLAQEVAQLRDALARNLHDSDEVVRVLEENCGPLLRRFAGGSAIVHLLKQLDSRPSLALEDFNYACKVLNWRRKQEDCEFPMTEEEYAKGIALAGKVEKVGLAIELFSEAANKQLRTTSTYNALMTAYMFNGYAHKCESLFWALKRDPNCSPTIATYNILILVFGRLLLLDHMKLTFKEIENLNLSPNLSTYNALITGYIRAWMWDDMERTFQLMKEGPAKPSTSTYLLMLRGFAHSGNLEKMEQMYELVKDYMTQKHNPLIRTMICAYCKSSGKERIKKIEELMRHIPEEDYRPWLNVLLIRVYAEEDWIEAMEKSIDEAFERKTTVQAIGVMRSITTTYFRSKAVDRLATFIKRAESAGWRICRSLYHCLNQNQLHSQFHHSISSSGQKVSYDPLLCLFVT</sequence>
<dbReference type="PROSITE" id="PS51375">
    <property type="entry name" value="PPR"/>
    <property type="match status" value="1"/>
</dbReference>
<proteinExistence type="inferred from homology"/>
<dbReference type="Pfam" id="PF13041">
    <property type="entry name" value="PPR_2"/>
    <property type="match status" value="2"/>
</dbReference>
<dbReference type="InterPro" id="IPR011990">
    <property type="entry name" value="TPR-like_helical_dom_sf"/>
</dbReference>
<dbReference type="eggNOG" id="KOG4197">
    <property type="taxonomic scope" value="Eukaryota"/>
</dbReference>
<evidence type="ECO:0000256" key="2">
    <source>
        <dbReference type="ARBA" id="ARBA00022737"/>
    </source>
</evidence>
<feature type="repeat" description="PPR" evidence="3">
    <location>
        <begin position="274"/>
        <end position="308"/>
    </location>
</feature>
<dbReference type="NCBIfam" id="TIGR00756">
    <property type="entry name" value="PPR"/>
    <property type="match status" value="1"/>
</dbReference>
<gene>
    <name evidence="4" type="ORF">L484_020422</name>
</gene>
<accession>W9SJB3</accession>
<name>W9SJB3_9ROSA</name>
<evidence type="ECO:0008006" key="6">
    <source>
        <dbReference type="Google" id="ProtNLM"/>
    </source>
</evidence>
<dbReference type="InterPro" id="IPR044179">
    <property type="entry name" value="PPR5-like"/>
</dbReference>
<dbReference type="EMBL" id="KE346351">
    <property type="protein sequence ID" value="EXC34654.1"/>
    <property type="molecule type" value="Genomic_DNA"/>
</dbReference>
<organism evidence="4 5">
    <name type="scientific">Morus notabilis</name>
    <dbReference type="NCBI Taxonomy" id="981085"/>
    <lineage>
        <taxon>Eukaryota</taxon>
        <taxon>Viridiplantae</taxon>
        <taxon>Streptophyta</taxon>
        <taxon>Embryophyta</taxon>
        <taxon>Tracheophyta</taxon>
        <taxon>Spermatophyta</taxon>
        <taxon>Magnoliopsida</taxon>
        <taxon>eudicotyledons</taxon>
        <taxon>Gunneridae</taxon>
        <taxon>Pentapetalae</taxon>
        <taxon>rosids</taxon>
        <taxon>fabids</taxon>
        <taxon>Rosales</taxon>
        <taxon>Moraceae</taxon>
        <taxon>Moreae</taxon>
        <taxon>Morus</taxon>
    </lineage>
</organism>
<dbReference type="AlphaFoldDB" id="W9SJB3"/>
<keyword evidence="5" id="KW-1185">Reference proteome</keyword>
<evidence type="ECO:0000256" key="3">
    <source>
        <dbReference type="PROSITE-ProRule" id="PRU00708"/>
    </source>
</evidence>
<dbReference type="PANTHER" id="PTHR47874">
    <property type="entry name" value="EXPRESSED PROTEIN"/>
    <property type="match status" value="1"/>
</dbReference>
<comment type="similarity">
    <text evidence="1">Belongs to the PPR family. P subfamily.</text>
</comment>
<evidence type="ECO:0000256" key="1">
    <source>
        <dbReference type="ARBA" id="ARBA00007626"/>
    </source>
</evidence>
<reference evidence="5" key="1">
    <citation type="submission" date="2013-01" db="EMBL/GenBank/DDBJ databases">
        <title>Draft Genome Sequence of a Mulberry Tree, Morus notabilis C.K. Schneid.</title>
        <authorList>
            <person name="He N."/>
            <person name="Zhao S."/>
        </authorList>
    </citation>
    <scope>NUCLEOTIDE SEQUENCE</scope>
</reference>